<dbReference type="Proteomes" id="UP000266183">
    <property type="component" value="Chromosome"/>
</dbReference>
<dbReference type="GO" id="GO:0016740">
    <property type="term" value="F:transferase activity"/>
    <property type="evidence" value="ECO:0007669"/>
    <property type="project" value="UniProtKB-KW"/>
</dbReference>
<gene>
    <name evidence="4" type="ORF">D4L85_22080</name>
</gene>
<reference evidence="5" key="1">
    <citation type="submission" date="2018-09" db="EMBL/GenBank/DDBJ databases">
        <title>Chryseolinea sp. KIS68-18 isolated from soil.</title>
        <authorList>
            <person name="Weon H.-Y."/>
            <person name="Kwon S.-W."/>
            <person name="Lee S.A."/>
        </authorList>
    </citation>
    <scope>NUCLEOTIDE SEQUENCE [LARGE SCALE GENOMIC DNA]</scope>
    <source>
        <strain evidence="5">KIS68-18</strain>
    </source>
</reference>
<dbReference type="KEGG" id="chk:D4L85_22080"/>
<dbReference type="OrthoDB" id="9794407at2"/>
<keyword evidence="4" id="KW-0808">Transferase</keyword>
<dbReference type="PANTHER" id="PTHR43300:SF7">
    <property type="entry name" value="UDP-N-ACETYLBACILLOSAMINE N-ACETYLTRANSFERASE"/>
    <property type="match status" value="1"/>
</dbReference>
<proteinExistence type="inferred from homology"/>
<dbReference type="InterPro" id="IPR011004">
    <property type="entry name" value="Trimer_LpxA-like_sf"/>
</dbReference>
<dbReference type="EMBL" id="CP032382">
    <property type="protein sequence ID" value="AYB33102.1"/>
    <property type="molecule type" value="Genomic_DNA"/>
</dbReference>
<dbReference type="Gene3D" id="3.40.50.20">
    <property type="match status" value="1"/>
</dbReference>
<dbReference type="InterPro" id="IPR041561">
    <property type="entry name" value="PglD_N"/>
</dbReference>
<name>A0A385SQH4_9BACT</name>
<evidence type="ECO:0000256" key="1">
    <source>
        <dbReference type="ARBA" id="ARBA00007274"/>
    </source>
</evidence>
<keyword evidence="5" id="KW-1185">Reference proteome</keyword>
<dbReference type="CDD" id="cd03360">
    <property type="entry name" value="LbH_AT_putative"/>
    <property type="match status" value="1"/>
</dbReference>
<dbReference type="Pfam" id="PF17836">
    <property type="entry name" value="PglD_N"/>
    <property type="match status" value="1"/>
</dbReference>
<organism evidence="4 5">
    <name type="scientific">Chryseolinea soli</name>
    <dbReference type="NCBI Taxonomy" id="2321403"/>
    <lineage>
        <taxon>Bacteria</taxon>
        <taxon>Pseudomonadati</taxon>
        <taxon>Bacteroidota</taxon>
        <taxon>Cytophagia</taxon>
        <taxon>Cytophagales</taxon>
        <taxon>Fulvivirgaceae</taxon>
        <taxon>Chryseolinea</taxon>
    </lineage>
</organism>
<dbReference type="RefSeq" id="WP_119756344.1">
    <property type="nucleotide sequence ID" value="NZ_CP032382.1"/>
</dbReference>
<accession>A0A385SQH4</accession>
<dbReference type="Gene3D" id="2.160.10.10">
    <property type="entry name" value="Hexapeptide repeat proteins"/>
    <property type="match status" value="1"/>
</dbReference>
<comment type="similarity">
    <text evidence="1">Belongs to the transferase hexapeptide repeat family.</text>
</comment>
<sequence length="210" mass="22370">MKRLAIIGSGDLGQQIAYHAREDGHYEPAGFFDDFEAPGTVKHGVQVWGGVNDVLATFERGAFDCLMIGIGYNHMAFRQQLYERFRNTVPFGKVIHSSSYIDKSASVGSGVFIYPGCVLDMDVEIKDNALLNVGCTIAHHSTVGEGSFLSPGVKVAGFTEISGGVILGIGTIVIDNIKIAPGVRTAGGAVVIDHLDRPGLYAGVPAQFKK</sequence>
<feature type="binding site" evidence="2">
    <location>
        <position position="169"/>
    </location>
    <ligand>
        <name>acetyl-CoA</name>
        <dbReference type="ChEBI" id="CHEBI:57288"/>
    </ligand>
</feature>
<dbReference type="SUPFAM" id="SSF51161">
    <property type="entry name" value="Trimeric LpxA-like enzymes"/>
    <property type="match status" value="1"/>
</dbReference>
<feature type="domain" description="PglD N-terminal" evidence="3">
    <location>
        <begin position="3"/>
        <end position="84"/>
    </location>
</feature>
<evidence type="ECO:0000313" key="4">
    <source>
        <dbReference type="EMBL" id="AYB33102.1"/>
    </source>
</evidence>
<evidence type="ECO:0000259" key="3">
    <source>
        <dbReference type="Pfam" id="PF17836"/>
    </source>
</evidence>
<dbReference type="InterPro" id="IPR050179">
    <property type="entry name" value="Trans_hexapeptide_repeat"/>
</dbReference>
<evidence type="ECO:0000313" key="5">
    <source>
        <dbReference type="Proteomes" id="UP000266183"/>
    </source>
</evidence>
<dbReference type="InterPro" id="IPR020019">
    <property type="entry name" value="AcTrfase_PglD-like"/>
</dbReference>
<dbReference type="PANTHER" id="PTHR43300">
    <property type="entry name" value="ACETYLTRANSFERASE"/>
    <property type="match status" value="1"/>
</dbReference>
<dbReference type="AlphaFoldDB" id="A0A385SQH4"/>
<evidence type="ECO:0000256" key="2">
    <source>
        <dbReference type="PIRSR" id="PIRSR620019-2"/>
    </source>
</evidence>
<feature type="binding site" evidence="2">
    <location>
        <position position="187"/>
    </location>
    <ligand>
        <name>acetyl-CoA</name>
        <dbReference type="ChEBI" id="CHEBI:57288"/>
    </ligand>
</feature>
<protein>
    <submittedName>
        <fullName evidence="4">Acetyltransferase</fullName>
    </submittedName>
</protein>